<proteinExistence type="predicted"/>
<dbReference type="Pfam" id="PF12646">
    <property type="entry name" value="DUF3783"/>
    <property type="match status" value="1"/>
</dbReference>
<dbReference type="AlphaFoldDB" id="A0A3E2TKV6"/>
<dbReference type="EMBL" id="QVEU01000001">
    <property type="protein sequence ID" value="RGB78046.1"/>
    <property type="molecule type" value="Genomic_DNA"/>
</dbReference>
<accession>A0A3E2TKV6</accession>
<evidence type="ECO:0000313" key="1">
    <source>
        <dbReference type="EMBL" id="RGB78046.1"/>
    </source>
</evidence>
<name>A0A3E2TKV6_9FIRM</name>
<comment type="caution">
    <text evidence="1">The sequence shown here is derived from an EMBL/GenBank/DDBJ whole genome shotgun (WGS) entry which is preliminary data.</text>
</comment>
<reference evidence="1 2" key="1">
    <citation type="submission" date="2018-08" db="EMBL/GenBank/DDBJ databases">
        <title>A genome reference for cultivated species of the human gut microbiota.</title>
        <authorList>
            <person name="Zou Y."/>
            <person name="Xue W."/>
            <person name="Luo G."/>
        </authorList>
    </citation>
    <scope>NUCLEOTIDE SEQUENCE [LARGE SCALE GENOMIC DNA]</scope>
    <source>
        <strain evidence="1 2">OF01-3</strain>
    </source>
</reference>
<organism evidence="1 2">
    <name type="scientific">Anaerococcus nagyae</name>
    <dbReference type="NCBI Taxonomy" id="1755241"/>
    <lineage>
        <taxon>Bacteria</taxon>
        <taxon>Bacillati</taxon>
        <taxon>Bacillota</taxon>
        <taxon>Tissierellia</taxon>
        <taxon>Tissierellales</taxon>
        <taxon>Peptoniphilaceae</taxon>
        <taxon>Anaerococcus</taxon>
    </lineage>
</organism>
<evidence type="ECO:0000313" key="2">
    <source>
        <dbReference type="Proteomes" id="UP000261011"/>
    </source>
</evidence>
<protein>
    <submittedName>
        <fullName evidence="1">DUF3783 domain-containing protein</fullName>
    </submittedName>
</protein>
<keyword evidence="2" id="KW-1185">Reference proteome</keyword>
<dbReference type="OrthoDB" id="2053609at2"/>
<gene>
    <name evidence="1" type="ORF">DXA39_00940</name>
</gene>
<dbReference type="InterPro" id="IPR016621">
    <property type="entry name" value="UCP014543"/>
</dbReference>
<dbReference type="RefSeq" id="WP_117520197.1">
    <property type="nucleotide sequence ID" value="NZ_QVEU01000001.1"/>
</dbReference>
<sequence length="188" mass="22064">MTKVLLYNIKKDYDIEKFKDLTDSKDIEIIRVEKDDIDQNIGYLLGFDGYEKNDKDLEFDASLDFPFILFAGFDRDQLFQFLDLMRENDLTIQHKAGETENNVKWTLRELLTENDKEAKTMGLIHSINGLLDRAGELKKKHGEDPKLKELVDEMQAYFDDSSLFELEVAQQYYLKLANEVARVEESYK</sequence>
<dbReference type="Proteomes" id="UP000261011">
    <property type="component" value="Unassembled WGS sequence"/>
</dbReference>